<proteinExistence type="predicted"/>
<comment type="caution">
    <text evidence="1">The sequence shown here is derived from an EMBL/GenBank/DDBJ whole genome shotgun (WGS) entry which is preliminary data.</text>
</comment>
<evidence type="ECO:0000313" key="2">
    <source>
        <dbReference type="Proteomes" id="UP000289738"/>
    </source>
</evidence>
<accession>A0A445A741</accession>
<gene>
    <name evidence="1" type="ORF">Ahy_B03g067561</name>
</gene>
<keyword evidence="2" id="KW-1185">Reference proteome</keyword>
<reference evidence="1 2" key="1">
    <citation type="submission" date="2019-01" db="EMBL/GenBank/DDBJ databases">
        <title>Sequencing of cultivated peanut Arachis hypogaea provides insights into genome evolution and oil improvement.</title>
        <authorList>
            <person name="Chen X."/>
        </authorList>
    </citation>
    <scope>NUCLEOTIDE SEQUENCE [LARGE SCALE GENOMIC DNA]</scope>
    <source>
        <strain evidence="2">cv. Fuhuasheng</strain>
        <tissue evidence="1">Leaves</tissue>
    </source>
</reference>
<evidence type="ECO:0000313" key="1">
    <source>
        <dbReference type="EMBL" id="RYR22274.1"/>
    </source>
</evidence>
<sequence length="110" mass="12210">MKLAWAGSMLGSTLTSNLASITVYSDHVAQLEGWYSLWPLQDILEVLSGIKPVSLTGHVMHKFDFPEMQFSHSWHSSMYVGITVSPSFTFLTSSPTVSTTLQLMVFIMHG</sequence>
<dbReference type="AlphaFoldDB" id="A0A445A741"/>
<organism evidence="1 2">
    <name type="scientific">Arachis hypogaea</name>
    <name type="common">Peanut</name>
    <dbReference type="NCBI Taxonomy" id="3818"/>
    <lineage>
        <taxon>Eukaryota</taxon>
        <taxon>Viridiplantae</taxon>
        <taxon>Streptophyta</taxon>
        <taxon>Embryophyta</taxon>
        <taxon>Tracheophyta</taxon>
        <taxon>Spermatophyta</taxon>
        <taxon>Magnoliopsida</taxon>
        <taxon>eudicotyledons</taxon>
        <taxon>Gunneridae</taxon>
        <taxon>Pentapetalae</taxon>
        <taxon>rosids</taxon>
        <taxon>fabids</taxon>
        <taxon>Fabales</taxon>
        <taxon>Fabaceae</taxon>
        <taxon>Papilionoideae</taxon>
        <taxon>50 kb inversion clade</taxon>
        <taxon>dalbergioids sensu lato</taxon>
        <taxon>Dalbergieae</taxon>
        <taxon>Pterocarpus clade</taxon>
        <taxon>Arachis</taxon>
    </lineage>
</organism>
<dbReference type="Proteomes" id="UP000289738">
    <property type="component" value="Chromosome B03"/>
</dbReference>
<protein>
    <submittedName>
        <fullName evidence="1">Uncharacterized protein</fullName>
    </submittedName>
</protein>
<dbReference type="EMBL" id="SDMP01000013">
    <property type="protein sequence ID" value="RYR22274.1"/>
    <property type="molecule type" value="Genomic_DNA"/>
</dbReference>
<name>A0A445A741_ARAHY</name>